<evidence type="ECO:0000313" key="3">
    <source>
        <dbReference type="Proteomes" id="UP000196320"/>
    </source>
</evidence>
<gene>
    <name evidence="1" type="ORF">FM104_00855</name>
    <name evidence="2" type="ORF">FM104_14160</name>
</gene>
<protein>
    <submittedName>
        <fullName evidence="2">Uncharacterized protein</fullName>
    </submittedName>
</protein>
<evidence type="ECO:0000313" key="1">
    <source>
        <dbReference type="EMBL" id="SJN16363.1"/>
    </source>
</evidence>
<sequence length="48" mass="5476">MREAWESEWSIPQKRAIIAALVDTLVILPLPNGGARFRPERVQITFKA</sequence>
<dbReference type="Proteomes" id="UP000196320">
    <property type="component" value="Unassembled WGS sequence"/>
</dbReference>
<name>A0A1R4KMR7_9MICO</name>
<proteinExistence type="predicted"/>
<keyword evidence="3" id="KW-1185">Reference proteome</keyword>
<accession>A0A1R4KMR7</accession>
<dbReference type="EMBL" id="FUKO01000039">
    <property type="protein sequence ID" value="SJN45640.1"/>
    <property type="molecule type" value="Genomic_DNA"/>
</dbReference>
<organism evidence="2 3">
    <name type="scientific">Microbacterium esteraromaticum</name>
    <dbReference type="NCBI Taxonomy" id="57043"/>
    <lineage>
        <taxon>Bacteria</taxon>
        <taxon>Bacillati</taxon>
        <taxon>Actinomycetota</taxon>
        <taxon>Actinomycetes</taxon>
        <taxon>Micrococcales</taxon>
        <taxon>Microbacteriaceae</taxon>
        <taxon>Microbacterium</taxon>
    </lineage>
</organism>
<evidence type="ECO:0000313" key="2">
    <source>
        <dbReference type="EMBL" id="SJN45640.1"/>
    </source>
</evidence>
<dbReference type="EMBL" id="FUKO01000003">
    <property type="protein sequence ID" value="SJN16363.1"/>
    <property type="molecule type" value="Genomic_DNA"/>
</dbReference>
<reference evidence="2 3" key="1">
    <citation type="submission" date="2017-02" db="EMBL/GenBank/DDBJ databases">
        <authorList>
            <person name="Peterson S.W."/>
        </authorList>
    </citation>
    <scope>NUCLEOTIDE SEQUENCE [LARGE SCALE GENOMIC DNA]</scope>
    <source>
        <strain evidence="2 3">B Mb 05.01</strain>
    </source>
</reference>
<dbReference type="AlphaFoldDB" id="A0A1R4KMR7"/>